<organism evidence="1 2">
    <name type="scientific">Brenthis ino</name>
    <name type="common">lesser marbled fritillary</name>
    <dbReference type="NCBI Taxonomy" id="405034"/>
    <lineage>
        <taxon>Eukaryota</taxon>
        <taxon>Metazoa</taxon>
        <taxon>Ecdysozoa</taxon>
        <taxon>Arthropoda</taxon>
        <taxon>Hexapoda</taxon>
        <taxon>Insecta</taxon>
        <taxon>Pterygota</taxon>
        <taxon>Neoptera</taxon>
        <taxon>Endopterygota</taxon>
        <taxon>Lepidoptera</taxon>
        <taxon>Glossata</taxon>
        <taxon>Ditrysia</taxon>
        <taxon>Papilionoidea</taxon>
        <taxon>Nymphalidae</taxon>
        <taxon>Heliconiinae</taxon>
        <taxon>Argynnini</taxon>
        <taxon>Brenthis</taxon>
    </lineage>
</organism>
<keyword evidence="2" id="KW-1185">Reference proteome</keyword>
<evidence type="ECO:0000313" key="2">
    <source>
        <dbReference type="Proteomes" id="UP000838878"/>
    </source>
</evidence>
<dbReference type="EMBL" id="OV170234">
    <property type="protein sequence ID" value="CAH0720183.1"/>
    <property type="molecule type" value="Genomic_DNA"/>
</dbReference>
<name>A0A8J9UH73_9NEOP</name>
<sequence>MATYYTQHQIPQAYSIPVIVNEWNPLVSAVQVANPYTASVPQIPIALVSPQIITPICPYAAIVPDPLVNTALDVTPDIYNSLYNTYKPIAYTHEVNDSNAEYIDEAALPEEMATSVIDETEKDPVELYLTLPKELFPSAKMLTIDPNPIIDEFCKIASINENVSWILDVEFGVPRVPVTRSIAVYDVKFNSIHCKNTPTAIHPGFEKCSGDFKKIILFYYDCVVSTWYRGYIFLNYDKSVENFQSWLLIPMQIFGMCWP</sequence>
<proteinExistence type="predicted"/>
<feature type="non-terminal residue" evidence="1">
    <location>
        <position position="259"/>
    </location>
</feature>
<reference evidence="1" key="1">
    <citation type="submission" date="2021-12" db="EMBL/GenBank/DDBJ databases">
        <authorList>
            <person name="Martin H S."/>
        </authorList>
    </citation>
    <scope>NUCLEOTIDE SEQUENCE</scope>
</reference>
<dbReference type="AlphaFoldDB" id="A0A8J9UH73"/>
<gene>
    <name evidence="1" type="ORF">BINO364_LOCUS6445</name>
</gene>
<accession>A0A8J9UH73</accession>
<evidence type="ECO:0000313" key="1">
    <source>
        <dbReference type="EMBL" id="CAH0720183.1"/>
    </source>
</evidence>
<protein>
    <submittedName>
        <fullName evidence="1">Uncharacterized protein</fullName>
    </submittedName>
</protein>
<dbReference type="Proteomes" id="UP000838878">
    <property type="component" value="Chromosome 14"/>
</dbReference>
<dbReference type="OrthoDB" id="7285054at2759"/>